<dbReference type="RefSeq" id="WP_084287027.1">
    <property type="nucleotide sequence ID" value="NZ_FWYB01000001.1"/>
</dbReference>
<dbReference type="GO" id="GO:0005829">
    <property type="term" value="C:cytosol"/>
    <property type="evidence" value="ECO:0007669"/>
    <property type="project" value="TreeGrafter"/>
</dbReference>
<keyword evidence="3" id="KW-0804">Transcription</keyword>
<dbReference type="InterPro" id="IPR011008">
    <property type="entry name" value="Dimeric_a/b-barrel"/>
</dbReference>
<dbReference type="InterPro" id="IPR019887">
    <property type="entry name" value="Tscrpt_reg_AsnC/Lrp_C"/>
</dbReference>
<keyword evidence="2 5" id="KW-0238">DNA-binding</keyword>
<dbReference type="SUPFAM" id="SSF46785">
    <property type="entry name" value="Winged helix' DNA-binding domain"/>
    <property type="match status" value="1"/>
</dbReference>
<dbReference type="GO" id="GO:0006355">
    <property type="term" value="P:regulation of DNA-templated transcription"/>
    <property type="evidence" value="ECO:0007669"/>
    <property type="project" value="UniProtKB-ARBA"/>
</dbReference>
<dbReference type="Pfam" id="PF13412">
    <property type="entry name" value="HTH_24"/>
    <property type="match status" value="1"/>
</dbReference>
<keyword evidence="1" id="KW-0805">Transcription regulation</keyword>
<dbReference type="PRINTS" id="PR00033">
    <property type="entry name" value="HTHASNC"/>
</dbReference>
<dbReference type="SUPFAM" id="SSF54909">
    <property type="entry name" value="Dimeric alpha+beta barrel"/>
    <property type="match status" value="1"/>
</dbReference>
<dbReference type="InterPro" id="IPR011991">
    <property type="entry name" value="ArsR-like_HTH"/>
</dbReference>
<evidence type="ECO:0000259" key="4">
    <source>
        <dbReference type="PROSITE" id="PS50956"/>
    </source>
</evidence>
<dbReference type="Proteomes" id="UP000192678">
    <property type="component" value="Unassembled WGS sequence"/>
</dbReference>
<protein>
    <submittedName>
        <fullName evidence="5">DNA-binding transcriptional regulator, Lrp family</fullName>
    </submittedName>
</protein>
<dbReference type="STRING" id="475255.SAMN04488101_101456"/>
<dbReference type="InterPro" id="IPR019888">
    <property type="entry name" value="Tscrpt_reg_AsnC-like"/>
</dbReference>
<dbReference type="AlphaFoldDB" id="A0A1W2AC03"/>
<reference evidence="5 6" key="1">
    <citation type="submission" date="2017-04" db="EMBL/GenBank/DDBJ databases">
        <authorList>
            <person name="Afonso C.L."/>
            <person name="Miller P.J."/>
            <person name="Scott M.A."/>
            <person name="Spackman E."/>
            <person name="Goraichik I."/>
            <person name="Dimitrov K.M."/>
            <person name="Suarez D.L."/>
            <person name="Swayne D.E."/>
        </authorList>
    </citation>
    <scope>NUCLEOTIDE SEQUENCE [LARGE SCALE GENOMIC DNA]</scope>
    <source>
        <strain evidence="5 6">DSM 19625</strain>
    </source>
</reference>
<dbReference type="PROSITE" id="PS50956">
    <property type="entry name" value="HTH_ASNC_2"/>
    <property type="match status" value="1"/>
</dbReference>
<dbReference type="InterPro" id="IPR000485">
    <property type="entry name" value="AsnC-type_HTH_dom"/>
</dbReference>
<proteinExistence type="predicted"/>
<dbReference type="Gene3D" id="1.10.10.10">
    <property type="entry name" value="Winged helix-like DNA-binding domain superfamily/Winged helix DNA-binding domain"/>
    <property type="match status" value="1"/>
</dbReference>
<dbReference type="Pfam" id="PF01037">
    <property type="entry name" value="AsnC_trans_reg"/>
    <property type="match status" value="1"/>
</dbReference>
<dbReference type="GO" id="GO:0043565">
    <property type="term" value="F:sequence-specific DNA binding"/>
    <property type="evidence" value="ECO:0007669"/>
    <property type="project" value="InterPro"/>
</dbReference>
<gene>
    <name evidence="5" type="ORF">SAMN04488101_101456</name>
</gene>
<accession>A0A1W2AC03</accession>
<feature type="domain" description="HTH asnC-type" evidence="4">
    <location>
        <begin position="6"/>
        <end position="67"/>
    </location>
</feature>
<evidence type="ECO:0000256" key="3">
    <source>
        <dbReference type="ARBA" id="ARBA00023163"/>
    </source>
</evidence>
<dbReference type="InterPro" id="IPR036390">
    <property type="entry name" value="WH_DNA-bd_sf"/>
</dbReference>
<organism evidence="5 6">
    <name type="scientific">Pedobacter nyackensis</name>
    <dbReference type="NCBI Taxonomy" id="475255"/>
    <lineage>
        <taxon>Bacteria</taxon>
        <taxon>Pseudomonadati</taxon>
        <taxon>Bacteroidota</taxon>
        <taxon>Sphingobacteriia</taxon>
        <taxon>Sphingobacteriales</taxon>
        <taxon>Sphingobacteriaceae</taxon>
        <taxon>Pedobacter</taxon>
    </lineage>
</organism>
<evidence type="ECO:0000256" key="2">
    <source>
        <dbReference type="ARBA" id="ARBA00023125"/>
    </source>
</evidence>
<dbReference type="PANTHER" id="PTHR30154">
    <property type="entry name" value="LEUCINE-RESPONSIVE REGULATORY PROTEIN"/>
    <property type="match status" value="1"/>
</dbReference>
<name>A0A1W2AC03_9SPHI</name>
<keyword evidence="6" id="KW-1185">Reference proteome</keyword>
<dbReference type="InterPro" id="IPR036388">
    <property type="entry name" value="WH-like_DNA-bd_sf"/>
</dbReference>
<evidence type="ECO:0000313" key="6">
    <source>
        <dbReference type="Proteomes" id="UP000192678"/>
    </source>
</evidence>
<evidence type="ECO:0000313" key="5">
    <source>
        <dbReference type="EMBL" id="SMC58113.1"/>
    </source>
</evidence>
<dbReference type="PANTHER" id="PTHR30154:SF34">
    <property type="entry name" value="TRANSCRIPTIONAL REGULATOR AZLB"/>
    <property type="match status" value="1"/>
</dbReference>
<dbReference type="SMART" id="SM00344">
    <property type="entry name" value="HTH_ASNC"/>
    <property type="match status" value="1"/>
</dbReference>
<dbReference type="Gene3D" id="3.30.70.920">
    <property type="match status" value="1"/>
</dbReference>
<dbReference type="EMBL" id="FWYB01000001">
    <property type="protein sequence ID" value="SMC58113.1"/>
    <property type="molecule type" value="Genomic_DNA"/>
</dbReference>
<evidence type="ECO:0000256" key="1">
    <source>
        <dbReference type="ARBA" id="ARBA00023015"/>
    </source>
</evidence>
<sequence>MNTTDLDKTDIGILRLLQQDALLSNKQLSLELNKSTATIHERVRRLKTEGYIKRSVAILDAKKIGKSLIAYSQVQLKEHTDNALSGFEKEVVKFPEVMECYHMTGAFDFILRIVISDMDAYHHFLRSKLAQLSNIGTVQSFFVMSEIKTESAYPL</sequence>
<dbReference type="GO" id="GO:0043200">
    <property type="term" value="P:response to amino acid"/>
    <property type="evidence" value="ECO:0007669"/>
    <property type="project" value="TreeGrafter"/>
</dbReference>
<dbReference type="OrthoDB" id="9800326at2"/>
<dbReference type="CDD" id="cd00090">
    <property type="entry name" value="HTH_ARSR"/>
    <property type="match status" value="1"/>
</dbReference>